<dbReference type="InterPro" id="IPR005546">
    <property type="entry name" value="Autotransporte_beta"/>
</dbReference>
<protein>
    <submittedName>
        <fullName evidence="4">Autotransporter-associated beta strand repeat-containing protein</fullName>
    </submittedName>
</protein>
<feature type="compositionally biased region" description="Gly residues" evidence="2">
    <location>
        <begin position="157"/>
        <end position="171"/>
    </location>
</feature>
<dbReference type="RefSeq" id="WP_090663905.1">
    <property type="nucleotide sequence ID" value="NZ_FMZX01000009.1"/>
</dbReference>
<dbReference type="SMART" id="SM00869">
    <property type="entry name" value="Autotransporter"/>
    <property type="match status" value="1"/>
</dbReference>
<dbReference type="SUPFAM" id="SSF103515">
    <property type="entry name" value="Autotransporter"/>
    <property type="match status" value="1"/>
</dbReference>
<feature type="region of interest" description="Disordered" evidence="2">
    <location>
        <begin position="157"/>
        <end position="176"/>
    </location>
</feature>
<evidence type="ECO:0000256" key="2">
    <source>
        <dbReference type="SAM" id="MobiDB-lite"/>
    </source>
</evidence>
<evidence type="ECO:0000313" key="4">
    <source>
        <dbReference type="EMBL" id="SDD54765.1"/>
    </source>
</evidence>
<dbReference type="PROSITE" id="PS51208">
    <property type="entry name" value="AUTOTRANSPORTER"/>
    <property type="match status" value="1"/>
</dbReference>
<evidence type="ECO:0000256" key="1">
    <source>
        <dbReference type="ARBA" id="ARBA00022729"/>
    </source>
</evidence>
<accession>A0A1G6VPH8</accession>
<dbReference type="Pfam" id="PF03797">
    <property type="entry name" value="Autotransporter"/>
    <property type="match status" value="1"/>
</dbReference>
<dbReference type="InterPro" id="IPR051551">
    <property type="entry name" value="Autotransporter_adhesion"/>
</dbReference>
<dbReference type="NCBIfam" id="TIGR02601">
    <property type="entry name" value="autotrns_rpt"/>
    <property type="match status" value="2"/>
</dbReference>
<sequence>MTSIAALPVVATIGGSNPALSQQILTGNQTLTGTINGGRTGGYMVQSGSLTINNGSLLNFRTVGGAGSGGGAGMGGAIFINSGASATLNNVNIIGNSAVGGLGGTTALTGGVLNGMPVPGPAATGAAGFTWEDNRNLVGDGNGNGLPGTYGRAGDSGAGLGGTGGRGGNGQEGWSNNPTLEAAVATASLTVTSVGLALANAYAANVAACANPLTANLCGTSALEIVQATIDVADAGTALGLASAALADWNSANNRGQVGLGGDGGAGGDGGVGGFGAGGGAGGAGGNGGAGGGAARDGIGGAGGAGGMGGFGAGGGRGGDGGYGDLRGAAGAGGMAGFGGGVGSNGTGQSAPNSLGGGGGAGLGGGIFVREGGTLLITGDAYFSGNNAIGGSSQNRGGAGDSAGADLFMMAGSTVILNPGAGHVITFNGAISDTTKPKDYGPAEGGPTSGAGLSINSGLVIFNGTNTYSGATVLNGGVLRATDGVGLGSDSNLTFNGGVFETSGSFARFLGPENGRVNWIGSGGFAARGGDLTVTLNEGLGISWATDSFVPTGRALLFGSDFSDGRVTLTNDIDLNGGVGTILVKANGNAASDAVLTGVLSNGSLVVGGGGHNGRLTLTAANTYAGTTLVNSGAALLLAGEGGIANSSTVTVNGLLDIVATNAGASLVSLAGNGQVALGDRTLTLTNARGLFAGSIGGSGGLTIAGGAEALSGTNTYTGRTAIQAGASLSLSGGGSIAASSGVTVDGLLNISPTSAGAAVASLSGNGQVALGSQTLTLTNAGESFAGGISGNGGITVAGGTQALAGTNTYTGRTAIQTGAGLALTGNGSIAASSGVAADGLLDISATAAGASVTSLSGNGQVALGSQTLTLTNAGETFAGSIDGSGGVTVAGGTQALAGTNTYTGRTDIRLGAGLVLVGNGNLAASGVTADGLFDISATAAGASVASLSGNGQVALGGQTLTLTNAGETFAGGIDGSGGVTVAGGTQALAGTSTYTGRTNIQTGAALALLGTGSIAASSGVTADGLFDISATTAGASVTSLSGNGQVALGEQTLTLTNAGEAFAGSIGGSGGVTVAGGTETLSGTNTYTGRTDIRLGAGLVLTGSGSVAASSGVVADGLFDISATTAGASVTSLSGSGQVALGGQTLTLTNAGETFAGSIGGSGGLAVSGGTQSLAGVNGYTGRTTIQAGAGLVLTGNGSIASSSGIATDGLFDISATTAGASITSLSGSGQVALGGQTLTLTNAGETFVGSIGGAGGLAITGGTQTLAGLNTYGGGTLVSNAVLVIGNDAAMGAPTGNLTLQNGTLRASTGFSSARDITLVGNGTVDTNRQQVQLGGSLGGTGGLTAAGGGVLTLSGVNTYAGGTRIIEATTLAVASDAALGAASGGVAIGNGKLVALGDLRTTRAITVNTDGAIDSNGHAVSLEGPVTMVVDQNETLAFTGTSRVIGPLTLTAQGLTVDANATLRGTGVVTTSTEVLGTLAPGNSPGTLTFTAPLTLAAGSTLALDIDGTGTGTGAGNYSRVLVQGAGSSFTAGGTLRPILRGITGDATNAFTPSVGQSFQVVQSDNGINGSFRGLVQPTDGLLNGSRFDALYGSNAITLYVTPTSYANLVPFGVGLTRNQTSTGQALDALRPAAGVRTDAATTDALGTLFSLTPSAMPTAFDHLAPTIYGDALIAGVERSRLFGGAVAEQAAARRGDTVTPGLGSARGASGITAWATGLGQNARFGAAGGTSFHTSSGGAAVGADMRLNAGFLAGAAVGYSGGRTTSRATGASADVEMLHMVAYGGWTHGRFFVDGQFGLNHADVTTRRNLGVFRMQARGKGDGWGVNTEIQIGARYELAGWRLQPSLGLRYDELGRDQLTETGGGALALTVRSDELSSLRSMAGARVERRFDLGNGYRLTPTGRLFWTHELADVTTSTTAAFANTNAAMRTASAKSGRDGAIVGVGANLDLPNGLMAYVNYNAQIRDNTTAQAFTGGLRFAW</sequence>
<keyword evidence="1" id="KW-0732">Signal</keyword>
<dbReference type="PANTHER" id="PTHR35037">
    <property type="entry name" value="C-TERMINAL REGION OF AIDA-LIKE PROTEIN"/>
    <property type="match status" value="1"/>
</dbReference>
<name>A0A1G6VPH8_9PROT</name>
<feature type="domain" description="Autotransporter" evidence="3">
    <location>
        <begin position="1710"/>
        <end position="1986"/>
    </location>
</feature>
<dbReference type="PANTHER" id="PTHR35037:SF3">
    <property type="entry name" value="C-TERMINAL REGION OF AIDA-LIKE PROTEIN"/>
    <property type="match status" value="1"/>
</dbReference>
<dbReference type="InterPro" id="IPR011050">
    <property type="entry name" value="Pectin_lyase_fold/virulence"/>
</dbReference>
<dbReference type="SUPFAM" id="SSF51126">
    <property type="entry name" value="Pectin lyase-like"/>
    <property type="match status" value="1"/>
</dbReference>
<evidence type="ECO:0000259" key="3">
    <source>
        <dbReference type="PROSITE" id="PS51208"/>
    </source>
</evidence>
<dbReference type="Pfam" id="PF12951">
    <property type="entry name" value="PATR"/>
    <property type="match status" value="9"/>
</dbReference>
<dbReference type="STRING" id="938405.SAMN02927895_01367"/>
<keyword evidence="5" id="KW-1185">Reference proteome</keyword>
<evidence type="ECO:0000313" key="5">
    <source>
        <dbReference type="Proteomes" id="UP000198925"/>
    </source>
</evidence>
<gene>
    <name evidence="4" type="ORF">SAMN04487779_1009108</name>
</gene>
<dbReference type="EMBL" id="FMZX01000009">
    <property type="protein sequence ID" value="SDD54765.1"/>
    <property type="molecule type" value="Genomic_DNA"/>
</dbReference>
<proteinExistence type="predicted"/>
<dbReference type="InterPro" id="IPR013425">
    <property type="entry name" value="Autotrns_rpt"/>
</dbReference>
<dbReference type="InterPro" id="IPR036709">
    <property type="entry name" value="Autotransporte_beta_dom_sf"/>
</dbReference>
<dbReference type="Proteomes" id="UP000198925">
    <property type="component" value="Unassembled WGS sequence"/>
</dbReference>
<reference evidence="4 5" key="1">
    <citation type="submission" date="2016-10" db="EMBL/GenBank/DDBJ databases">
        <authorList>
            <person name="de Groot N.N."/>
        </authorList>
    </citation>
    <scope>NUCLEOTIDE SEQUENCE [LARGE SCALE GENOMIC DNA]</scope>
    <source>
        <strain evidence="4 5">CPCC 100156</strain>
    </source>
</reference>
<organism evidence="4 5">
    <name type="scientific">Belnapia rosea</name>
    <dbReference type="NCBI Taxonomy" id="938405"/>
    <lineage>
        <taxon>Bacteria</taxon>
        <taxon>Pseudomonadati</taxon>
        <taxon>Pseudomonadota</taxon>
        <taxon>Alphaproteobacteria</taxon>
        <taxon>Acetobacterales</taxon>
        <taxon>Roseomonadaceae</taxon>
        <taxon>Belnapia</taxon>
    </lineage>
</organism>
<dbReference type="Gene3D" id="2.40.128.130">
    <property type="entry name" value="Autotransporter beta-domain"/>
    <property type="match status" value="1"/>
</dbReference>